<evidence type="ECO:0000313" key="7">
    <source>
        <dbReference type="Proteomes" id="UP000249082"/>
    </source>
</evidence>
<keyword evidence="3" id="KW-0175">Coiled coil</keyword>
<feature type="compositionally biased region" description="Basic and acidic residues" evidence="4">
    <location>
        <begin position="873"/>
        <end position="888"/>
    </location>
</feature>
<gene>
    <name evidence="6" type="ORF">DI555_20800</name>
</gene>
<feature type="compositionally biased region" description="Polar residues" evidence="4">
    <location>
        <begin position="982"/>
        <end position="996"/>
    </location>
</feature>
<dbReference type="Pfam" id="PF03389">
    <property type="entry name" value="MobA_MobL"/>
    <property type="match status" value="1"/>
</dbReference>
<evidence type="ECO:0000313" key="6">
    <source>
        <dbReference type="EMBL" id="PZQ51839.1"/>
    </source>
</evidence>
<organism evidence="6 7">
    <name type="scientific">Novosphingobium pentaromativorans</name>
    <dbReference type="NCBI Taxonomy" id="205844"/>
    <lineage>
        <taxon>Bacteria</taxon>
        <taxon>Pseudomonadati</taxon>
        <taxon>Pseudomonadota</taxon>
        <taxon>Alphaproteobacteria</taxon>
        <taxon>Sphingomonadales</taxon>
        <taxon>Sphingomonadaceae</taxon>
        <taxon>Novosphingobium</taxon>
    </lineage>
</organism>
<protein>
    <recommendedName>
        <fullName evidence="5">MobA/MobL protein domain-containing protein</fullName>
    </recommendedName>
</protein>
<feature type="compositionally biased region" description="Low complexity" evidence="4">
    <location>
        <begin position="1032"/>
        <end position="1043"/>
    </location>
</feature>
<dbReference type="InterPro" id="IPR005053">
    <property type="entry name" value="MobA_MobL"/>
</dbReference>
<evidence type="ECO:0000256" key="4">
    <source>
        <dbReference type="SAM" id="MobiDB-lite"/>
    </source>
</evidence>
<evidence type="ECO:0000256" key="1">
    <source>
        <dbReference type="ARBA" id="ARBA00010873"/>
    </source>
</evidence>
<feature type="region of interest" description="Disordered" evidence="4">
    <location>
        <begin position="1"/>
        <end position="25"/>
    </location>
</feature>
<proteinExistence type="inferred from homology"/>
<feature type="compositionally biased region" description="Low complexity" evidence="4">
    <location>
        <begin position="46"/>
        <end position="61"/>
    </location>
</feature>
<feature type="compositionally biased region" description="Basic and acidic residues" evidence="4">
    <location>
        <begin position="1022"/>
        <end position="1031"/>
    </location>
</feature>
<feature type="region of interest" description="Disordered" evidence="4">
    <location>
        <begin position="41"/>
        <end position="61"/>
    </location>
</feature>
<evidence type="ECO:0000256" key="3">
    <source>
        <dbReference type="SAM" id="Coils"/>
    </source>
</evidence>
<dbReference type="Proteomes" id="UP000249082">
    <property type="component" value="Unassembled WGS sequence"/>
</dbReference>
<feature type="region of interest" description="Disordered" evidence="4">
    <location>
        <begin position="836"/>
        <end position="888"/>
    </location>
</feature>
<comment type="caution">
    <text evidence="6">The sequence shown here is derived from an EMBL/GenBank/DDBJ whole genome shotgun (WGS) entry which is preliminary data.</text>
</comment>
<accession>A0A2W5NHY6</accession>
<keyword evidence="2" id="KW-0184">Conjugation</keyword>
<feature type="region of interest" description="Disordered" evidence="4">
    <location>
        <begin position="915"/>
        <end position="1097"/>
    </location>
</feature>
<reference evidence="6 7" key="1">
    <citation type="submission" date="2017-08" db="EMBL/GenBank/DDBJ databases">
        <title>Infants hospitalized years apart are colonized by the same room-sourced microbial strains.</title>
        <authorList>
            <person name="Brooks B."/>
            <person name="Olm M.R."/>
            <person name="Firek B.A."/>
            <person name="Baker R."/>
            <person name="Thomas B.C."/>
            <person name="Morowitz M.J."/>
            <person name="Banfield J.F."/>
        </authorList>
    </citation>
    <scope>NUCLEOTIDE SEQUENCE [LARGE SCALE GENOMIC DNA]</scope>
    <source>
        <strain evidence="6">S2_005_002_R2_33</strain>
    </source>
</reference>
<feature type="compositionally biased region" description="Basic residues" evidence="4">
    <location>
        <begin position="1072"/>
        <end position="1081"/>
    </location>
</feature>
<dbReference type="AlphaFoldDB" id="A0A2W5NHY6"/>
<feature type="compositionally biased region" description="Polar residues" evidence="4">
    <location>
        <begin position="1007"/>
        <end position="1021"/>
    </location>
</feature>
<dbReference type="EMBL" id="QFPX01000024">
    <property type="protein sequence ID" value="PZQ51839.1"/>
    <property type="molecule type" value="Genomic_DNA"/>
</dbReference>
<feature type="region of interest" description="Disordered" evidence="4">
    <location>
        <begin position="172"/>
        <end position="193"/>
    </location>
</feature>
<comment type="similarity">
    <text evidence="1">Belongs to the MobA/MobL family.</text>
</comment>
<name>A0A2W5NHY6_9SPHN</name>
<feature type="domain" description="MobA/MobL protein" evidence="5">
    <location>
        <begin position="241"/>
        <end position="403"/>
    </location>
</feature>
<evidence type="ECO:0000259" key="5">
    <source>
        <dbReference type="Pfam" id="PF03389"/>
    </source>
</evidence>
<feature type="coiled-coil region" evidence="3">
    <location>
        <begin position="555"/>
        <end position="582"/>
    </location>
</feature>
<evidence type="ECO:0000256" key="2">
    <source>
        <dbReference type="ARBA" id="ARBA00022971"/>
    </source>
</evidence>
<sequence length="1276" mass="137720">MRNRWRQPIDLRLPAPLPGRPVAADGKTSFHFRCTSVSKTRDLSTGAAARDGGSNSSAGGANAALNFERYVTADWAREVTPAGFERYLEEPKNERRDDHANVDGGSRAVLVKTNISEIPREREDFWTQAWGAQKTPGSQRLELFIGRGSKDDWRAIADDPEAPDALREAARSIADDSGAPGAPKSRQSKTGRRADATIELVTDAEIAWAIQLQNRFGARRAERMIHYPRPRGGRAQERSELELPVEFSPAEIEATVNSLTELLDSIAAGDEKQPGVRYTIVVHEPDYRNDLRNFHIHLLMYPGCAMQISEGVWSFEGPAGQPAKLRPGQIAVAFGALKASALKTTKHEVLAAADKRALRQRYAAIVNEQLKCSGAKRKFDARTYERMGIDQDPAEHLGPAAASLVAAGVPVAADLRNAVKYWKAARQRLVENDETRQSHLDWQLKHLRSGLKSYSTFDAANNAQLAGLIQQYEELSKQVIEGRRAIDLVDLERAEAESAATRLKTGTARILDAIDDGKAKHSDVRNERYIRNRFARARAHLDEIADAIEPGQEGLEDYRRCVAHLEQQVSEIEAAAQALIKSRGERYNAAWQGGSMLFALGLKEPLLNGDYIAALHEALLPQWQRYAAERDIAPVYVIRGAKADRVSEFELIGLPSLDREVLYRPEFSNLVLPLLNNVADAQRHDVETLVRFVQKFGVAALKLANRKDVKAELEPIKTLYSIYRNHPLLIAAVKAEQDKVRGAASVVNVAGDPSKHHMQSGREADVRAVTYGASARSPDQSSGGLMHAPAPPIVAPVLATAGSLREAPPSPPSALPAFAERKGAVAPASAVTAVEPVNAMGSETDRNPVPVRPEAVPVSDHRADHAAQGSPISKKEARAGGEADQQGVKKDVVQPSIDAGADGVSLPVVASSPSRRASIPGAAQAMQTSAPVPPAVATPTPDRKAAPRIDGPIPDAVTGVEAPPERSVVEPTVARPAPEVVGNQQVVKPSAHTVSAASRAIRPSGEPSVTPNEAVRASQNETSRRIADSDRGAPAPRAAGQQPEKTTGDADLQSGDRPAVKPAQKPTATLRKIARALRPKRNAIGNTVTPNSQAEDPAKQVALDQDPAPILAASDHSPVAASVPVKRIEASEKAARTAPAPVVPARPTARIGKRDELAKILERAMSSPEFSVMSPLDQFHFDTRAHYVIKEVLEGTARIHAIGAQLHMSVGSDDALAKGRKLAATSCGWDLLMEISRMQSSPAQKGSVLGYRRPDDLADADLQAQIAQRMASDRLR</sequence>
<feature type="compositionally biased region" description="Polar residues" evidence="4">
    <location>
        <begin position="1084"/>
        <end position="1094"/>
    </location>
</feature>
<dbReference type="Gene3D" id="3.30.930.30">
    <property type="match status" value="1"/>
</dbReference>